<feature type="compositionally biased region" description="Polar residues" evidence="12">
    <location>
        <begin position="417"/>
        <end position="433"/>
    </location>
</feature>
<evidence type="ECO:0000256" key="12">
    <source>
        <dbReference type="SAM" id="MobiDB-lite"/>
    </source>
</evidence>
<comment type="catalytic activity">
    <reaction evidence="9 11">
        <text>a 5-formyl-2'-deoxycytidine in DNA + 2-oxoglutarate + O2 = a 5-carboxyl-2'-deoxycytidine in DNA + succinate + CO2 + H(+)</text>
        <dbReference type="Rhea" id="RHEA:53832"/>
        <dbReference type="Rhea" id="RHEA-COMP:13656"/>
        <dbReference type="Rhea" id="RHEA-COMP:13657"/>
        <dbReference type="ChEBI" id="CHEBI:15378"/>
        <dbReference type="ChEBI" id="CHEBI:15379"/>
        <dbReference type="ChEBI" id="CHEBI:16526"/>
        <dbReference type="ChEBI" id="CHEBI:16810"/>
        <dbReference type="ChEBI" id="CHEBI:30031"/>
        <dbReference type="ChEBI" id="CHEBI:137731"/>
        <dbReference type="ChEBI" id="CHEBI:137732"/>
        <dbReference type="EC" id="1.14.11.80"/>
    </reaction>
</comment>
<keyword evidence="3" id="KW-0158">Chromosome</keyword>
<feature type="region of interest" description="Disordered" evidence="12">
    <location>
        <begin position="569"/>
        <end position="606"/>
    </location>
</feature>
<feature type="compositionally biased region" description="Polar residues" evidence="12">
    <location>
        <begin position="316"/>
        <end position="332"/>
    </location>
</feature>
<evidence type="ECO:0000256" key="3">
    <source>
        <dbReference type="ARBA" id="ARBA00022454"/>
    </source>
</evidence>
<feature type="compositionally biased region" description="Polar residues" evidence="12">
    <location>
        <begin position="282"/>
        <end position="291"/>
    </location>
</feature>
<name>A0AAD7SLK5_9TELE</name>
<keyword evidence="8 11" id="KW-0408">Iron</keyword>
<evidence type="ECO:0000256" key="4">
    <source>
        <dbReference type="ARBA" id="ARBA00022723"/>
    </source>
</evidence>
<dbReference type="InterPro" id="IPR024779">
    <property type="entry name" value="2OGFeDO_JBP1/TET_oxygenase_dom"/>
</dbReference>
<feature type="region of interest" description="Disordered" evidence="12">
    <location>
        <begin position="280"/>
        <end position="332"/>
    </location>
</feature>
<feature type="region of interest" description="Disordered" evidence="12">
    <location>
        <begin position="215"/>
        <end position="246"/>
    </location>
</feature>
<evidence type="ECO:0000313" key="15">
    <source>
        <dbReference type="Proteomes" id="UP001221898"/>
    </source>
</evidence>
<accession>A0AAD7SLK5</accession>
<dbReference type="PANTHER" id="PTHR23358:SF3">
    <property type="entry name" value="METHYLCYTOSINE DIOXYGENASE TET2"/>
    <property type="match status" value="1"/>
</dbReference>
<dbReference type="GO" id="GO:0005634">
    <property type="term" value="C:nucleus"/>
    <property type="evidence" value="ECO:0007669"/>
    <property type="project" value="UniProtKB-UniRule"/>
</dbReference>
<comment type="cofactor">
    <cofactor evidence="11">
        <name>Fe(2+)</name>
        <dbReference type="ChEBI" id="CHEBI:29033"/>
    </cofactor>
    <text evidence="11">Binds 1 Fe(2+) ion per subunit.</text>
</comment>
<evidence type="ECO:0000256" key="2">
    <source>
        <dbReference type="ARBA" id="ARBA00007502"/>
    </source>
</evidence>
<feature type="compositionally biased region" description="Polar residues" evidence="12">
    <location>
        <begin position="773"/>
        <end position="792"/>
    </location>
</feature>
<feature type="compositionally biased region" description="Polar residues" evidence="12">
    <location>
        <begin position="650"/>
        <end position="666"/>
    </location>
</feature>
<keyword evidence="15" id="KW-1185">Reference proteome</keyword>
<dbReference type="InterPro" id="IPR046942">
    <property type="entry name" value="TET_oxygenase"/>
</dbReference>
<comment type="catalytic activity">
    <reaction evidence="11">
        <text>a 5-methyl-2'-deoxycytidine in DNA + 2-oxoglutarate + O2 = a 5-hydroxymethyl-2'-deoxycytidine in DNA + succinate + CO2</text>
        <dbReference type="Rhea" id="RHEA:52636"/>
        <dbReference type="Rhea" id="RHEA-COMP:11370"/>
        <dbReference type="Rhea" id="RHEA-COMP:13315"/>
        <dbReference type="ChEBI" id="CHEBI:15379"/>
        <dbReference type="ChEBI" id="CHEBI:16526"/>
        <dbReference type="ChEBI" id="CHEBI:16810"/>
        <dbReference type="ChEBI" id="CHEBI:30031"/>
        <dbReference type="ChEBI" id="CHEBI:85454"/>
        <dbReference type="ChEBI" id="CHEBI:136731"/>
        <dbReference type="EC" id="1.14.11.80"/>
    </reaction>
</comment>
<feature type="region of interest" description="Disordered" evidence="12">
    <location>
        <begin position="377"/>
        <end position="461"/>
    </location>
</feature>
<dbReference type="EMBL" id="JAINUG010000057">
    <property type="protein sequence ID" value="KAJ8403686.1"/>
    <property type="molecule type" value="Genomic_DNA"/>
</dbReference>
<comment type="similarity">
    <text evidence="2 11">Belongs to the TET family.</text>
</comment>
<protein>
    <recommendedName>
        <fullName evidence="11">Methylcytosine dioxygenase TET</fullName>
        <ecNumber evidence="11">1.14.11.80</ecNumber>
    </recommendedName>
</protein>
<dbReference type="SMART" id="SM01333">
    <property type="entry name" value="Tet_JBP"/>
    <property type="match status" value="1"/>
</dbReference>
<dbReference type="CDD" id="cd18896">
    <property type="entry name" value="TET2"/>
    <property type="match status" value="1"/>
</dbReference>
<evidence type="ECO:0000256" key="10">
    <source>
        <dbReference type="ARBA" id="ARBA00049431"/>
    </source>
</evidence>
<comment type="function">
    <text evidence="11">Dioxygenase that catalyzes the conversion of the modified genomic base 5-methylcytosine (5mC) into 5-hydroxymethylcytosine (5hmC) and plays a key role in epigenetic chromatin reprogramming during embryonic development.</text>
</comment>
<evidence type="ECO:0000256" key="7">
    <source>
        <dbReference type="ARBA" id="ARBA00023002"/>
    </source>
</evidence>
<dbReference type="GO" id="GO:0045944">
    <property type="term" value="P:positive regulation of transcription by RNA polymerase II"/>
    <property type="evidence" value="ECO:0007669"/>
    <property type="project" value="TreeGrafter"/>
</dbReference>
<evidence type="ECO:0000256" key="11">
    <source>
        <dbReference type="RuleBase" id="RU367064"/>
    </source>
</evidence>
<comment type="caution">
    <text evidence="14">The sequence shown here is derived from an EMBL/GenBank/DDBJ whole genome shotgun (WGS) entry which is preliminary data.</text>
</comment>
<organism evidence="14 15">
    <name type="scientific">Aldrovandia affinis</name>
    <dbReference type="NCBI Taxonomy" id="143900"/>
    <lineage>
        <taxon>Eukaryota</taxon>
        <taxon>Metazoa</taxon>
        <taxon>Chordata</taxon>
        <taxon>Craniata</taxon>
        <taxon>Vertebrata</taxon>
        <taxon>Euteleostomi</taxon>
        <taxon>Actinopterygii</taxon>
        <taxon>Neopterygii</taxon>
        <taxon>Teleostei</taxon>
        <taxon>Notacanthiformes</taxon>
        <taxon>Halosauridae</taxon>
        <taxon>Aldrovandia</taxon>
    </lineage>
</organism>
<evidence type="ECO:0000313" key="14">
    <source>
        <dbReference type="EMBL" id="KAJ8403686.1"/>
    </source>
</evidence>
<dbReference type="GO" id="GO:0008270">
    <property type="term" value="F:zinc ion binding"/>
    <property type="evidence" value="ECO:0007669"/>
    <property type="project" value="UniProtKB-UniRule"/>
</dbReference>
<proteinExistence type="inferred from homology"/>
<keyword evidence="5 11" id="KW-0862">Zinc</keyword>
<feature type="region of interest" description="Disordered" evidence="12">
    <location>
        <begin position="1658"/>
        <end position="1680"/>
    </location>
</feature>
<evidence type="ECO:0000256" key="6">
    <source>
        <dbReference type="ARBA" id="ARBA00022964"/>
    </source>
</evidence>
<dbReference type="GO" id="GO:0040029">
    <property type="term" value="P:epigenetic regulation of gene expression"/>
    <property type="evidence" value="ECO:0007669"/>
    <property type="project" value="InterPro"/>
</dbReference>
<feature type="compositionally biased region" description="Polar residues" evidence="12">
    <location>
        <begin position="382"/>
        <end position="394"/>
    </location>
</feature>
<evidence type="ECO:0000256" key="5">
    <source>
        <dbReference type="ARBA" id="ARBA00022833"/>
    </source>
</evidence>
<comment type="cofactor">
    <cofactor evidence="11">
        <name>Zn(2+)</name>
        <dbReference type="ChEBI" id="CHEBI:29105"/>
    </cofactor>
    <text evidence="11">The zinc ions have a structural role.</text>
</comment>
<feature type="region of interest" description="Disordered" evidence="12">
    <location>
        <begin position="637"/>
        <end position="682"/>
    </location>
</feature>
<feature type="compositionally biased region" description="Polar residues" evidence="12">
    <location>
        <begin position="1374"/>
        <end position="1412"/>
    </location>
</feature>
<dbReference type="Proteomes" id="UP001221898">
    <property type="component" value="Unassembled WGS sequence"/>
</dbReference>
<reference evidence="14" key="1">
    <citation type="journal article" date="2023" name="Science">
        <title>Genome structures resolve the early diversification of teleost fishes.</title>
        <authorList>
            <person name="Parey E."/>
            <person name="Louis A."/>
            <person name="Montfort J."/>
            <person name="Bouchez O."/>
            <person name="Roques C."/>
            <person name="Iampietro C."/>
            <person name="Lluch J."/>
            <person name="Castinel A."/>
            <person name="Donnadieu C."/>
            <person name="Desvignes T."/>
            <person name="Floi Bucao C."/>
            <person name="Jouanno E."/>
            <person name="Wen M."/>
            <person name="Mejri S."/>
            <person name="Dirks R."/>
            <person name="Jansen H."/>
            <person name="Henkel C."/>
            <person name="Chen W.J."/>
            <person name="Zahm M."/>
            <person name="Cabau C."/>
            <person name="Klopp C."/>
            <person name="Thompson A.W."/>
            <person name="Robinson-Rechavi M."/>
            <person name="Braasch I."/>
            <person name="Lecointre G."/>
            <person name="Bobe J."/>
            <person name="Postlethwait J.H."/>
            <person name="Berthelot C."/>
            <person name="Roest Crollius H."/>
            <person name="Guiguen Y."/>
        </authorList>
    </citation>
    <scope>NUCLEOTIDE SEQUENCE</scope>
    <source>
        <strain evidence="14">NC1722</strain>
    </source>
</reference>
<comment type="catalytic activity">
    <reaction evidence="10 11">
        <text>a 5-hydroxymethyl-2'-deoxycytidine in DNA + 2-oxoglutarate + O2 = a 5-formyl-2'-deoxycytidine in DNA + succinate + CO2 + H2O</text>
        <dbReference type="Rhea" id="RHEA:53828"/>
        <dbReference type="Rhea" id="RHEA-COMP:13315"/>
        <dbReference type="Rhea" id="RHEA-COMP:13656"/>
        <dbReference type="ChEBI" id="CHEBI:15377"/>
        <dbReference type="ChEBI" id="CHEBI:15379"/>
        <dbReference type="ChEBI" id="CHEBI:16526"/>
        <dbReference type="ChEBI" id="CHEBI:16810"/>
        <dbReference type="ChEBI" id="CHEBI:30031"/>
        <dbReference type="ChEBI" id="CHEBI:136731"/>
        <dbReference type="ChEBI" id="CHEBI:137731"/>
        <dbReference type="EC" id="1.14.11.80"/>
    </reaction>
</comment>
<feature type="compositionally biased region" description="Low complexity" evidence="12">
    <location>
        <begin position="395"/>
        <end position="410"/>
    </location>
</feature>
<dbReference type="GO" id="GO:0005694">
    <property type="term" value="C:chromosome"/>
    <property type="evidence" value="ECO:0007669"/>
    <property type="project" value="UniProtKB-SubCell"/>
</dbReference>
<gene>
    <name evidence="14" type="ORF">AAFF_G00350120</name>
</gene>
<feature type="compositionally biased region" description="Polar residues" evidence="12">
    <location>
        <begin position="1427"/>
        <end position="1459"/>
    </location>
</feature>
<dbReference type="GO" id="GO:0030099">
    <property type="term" value="P:myeloid cell differentiation"/>
    <property type="evidence" value="ECO:0007669"/>
    <property type="project" value="TreeGrafter"/>
</dbReference>
<feature type="domain" description="Methylcytosine dioxygenase TET1-3 oxygenase" evidence="13">
    <location>
        <begin position="1185"/>
        <end position="1635"/>
    </location>
</feature>
<evidence type="ECO:0000256" key="9">
    <source>
        <dbReference type="ARBA" id="ARBA00047840"/>
    </source>
</evidence>
<dbReference type="EC" id="1.14.11.80" evidence="11"/>
<evidence type="ECO:0000256" key="8">
    <source>
        <dbReference type="ARBA" id="ARBA00023004"/>
    </source>
</evidence>
<keyword evidence="7 11" id="KW-0560">Oxidoreductase</keyword>
<feature type="compositionally biased region" description="Polar residues" evidence="12">
    <location>
        <begin position="588"/>
        <end position="606"/>
    </location>
</feature>
<dbReference type="PANTHER" id="PTHR23358">
    <property type="entry name" value="METHYLCYTOSINE DIOXYGENASE TET"/>
    <property type="match status" value="1"/>
</dbReference>
<feature type="region of interest" description="Disordered" evidence="12">
    <location>
        <begin position="1360"/>
        <end position="1462"/>
    </location>
</feature>
<sequence length="1730" mass="193402">METEKASHEAEERQILAPISPVHQTENLITKLQNGNQLPEVLPPQTNGDASWNHFKLNEGVNQMKRRGEKCSSPVGMQDMFAQSPYLKNGGIKHSLSEPSLLGFQQSKKLRVDPEINGQNDNVIAWDKAKSVGMASKLDCFPDLSKHSVLDCDGLQEQKLDSKYCNFSDGDIYSLSRNKQLAFPNGATVNSPSMEDTHGDLLEKTLSQYYPDHISIAPQSKSNEDSSKSPVSNDMPEKTIDSPILSSGFPISAQNSAFEQQERISPEVHIGDGYSASLAMDEQQSQRQSFPLQDASAAQDPCSKAEEGSRPVRLVDSSNSQNGTEGSSDSMKTLTMNLHSDEEFNQDSCPRVPFQDWEGERFSPFTDDAMAAMVGGKETDLSCPSQDQNPNLNSQMSQDQVQIEVQQQTQLMGAPESYSQQGSPGPARSNQPNLLEPNKGASTLEPETHLIPPCEKGKNETNNVTFEGETEEVLQQTDHFPEVNWIDLNSSQPPQSLGPPQTWKDFSSQAQQQCQTDAQNQDQMQNVGPMQGFQKEGFNQSSFRQQENQLCNVYKPELVQNQICYNTRPEWQQPHPKTPPSQHKEPQIESNKSQPISQQYDTPQQQVENQFHTQTQQEHLFDSTQDIEQILESGYLQQQQPVPTHPSEGQPVNNALQHHPSLNSQRVGEPKDQLQDSSQSQLDSQLLNRIKLEEYIRLERELKSSNCKPQNQQVQHQTVQNRTARTSPGFLDSSLPNAQTQHDAKFAYSYAQVSEDCDFNTKAKQLQYNQSPVTQNQYSQQHHIQPQSNPTGFPQPPSPQSHQPPQVPQGAFNQQLSGQMYPKAESQASCVQFQQGQLQNQNYREFQKHAALRMHLLQKQEKQGHQQSLDEFKHILQAIKREGGSRTEPPIAQHYKVTPAMRAMIKQEHPQMTCEQSQQKSIIATMEHQMKKYQLSPVFERKSLVVKSPNKVKVETSGPVTILSTNADLGGEDMGAVTPSDITSDFTPTKKVEPNLNSFLESPLKLLDTPIKNLLDTPIKTQYEIPSCHCVEQISEKDEGPYYTHLGAAPNITAIRELMEKRFGQSGSSIRIEKVVYTGKEGKSTQGCPIAKWVIRRASMDEKLLVLVRERAGHTCESAAIVVVILIWEGISVSLADQLYTELSDTLRRHGALTNRRCALNEERTCACQGLDPETCGASFSFGCSWSMYYNGCKFARSKIPRKFRLLGDDPKEEEKIEQNLQNLATLIAPTYKQLAPDAYANQVDHEHRAPDCRLGLKEGCPFSGVTACLDFCAHAHRDLHNMPSGSTVVCTLTREDNREIGTIPEDEQLHVLPLYKASSTDEFGSVEGQQEKIKSGAIQVLSTFRRKVRMLAEPAKSCRQRKLEAKRGGANKLLNQDNLNSKMEKNPQATLKQSTFENTGQNIPVTGSQPGQLPMGAPPLGHHTHSLSAQHQQQQPPNASPGSPHLSQQSYSSPNSGPDAQFLEAISRSPSAHPTMDYAAVRKSSQYNGYPNPYPSQNSQMFLEEKDPFRTQIKSEMTLHDANGMDQVLPPLGPECLTPTQPGYGYGLPNGNIQGITIKQESLPEVQDPHKKEDVWSDNEHNFLDPQIGGVAVAPSHGSILIECAKRELHATTPIKNPDRNHPTRISLVFYQHKNMIEAKHGLALWEAKMAEKTREKEQDIEKYGADSTPTKNKKVKREHPEVLENADLPFKRFIQTLTEKSMSCTTNTYVSTSPYAFTKVTGPYNCYV</sequence>
<keyword evidence="6 11" id="KW-0223">Dioxygenase</keyword>
<keyword evidence="4 11" id="KW-0479">Metal-binding</keyword>
<dbReference type="GO" id="GO:0070579">
    <property type="term" value="F:DNA 5-methylcytosine dioxygenase activity"/>
    <property type="evidence" value="ECO:0007669"/>
    <property type="project" value="UniProtKB-UniRule"/>
</dbReference>
<dbReference type="GO" id="GO:0141166">
    <property type="term" value="P:chromosomal 5-methylcytosine DNA demethylation pathway"/>
    <property type="evidence" value="ECO:0007669"/>
    <property type="project" value="UniProtKB-UniRule"/>
</dbReference>
<comment type="subcellular location">
    <subcellularLocation>
        <location evidence="1">Chromosome</location>
    </subcellularLocation>
</comment>
<dbReference type="Pfam" id="PF12851">
    <property type="entry name" value="Tet_JBP"/>
    <property type="match status" value="1"/>
</dbReference>
<feature type="region of interest" description="Disordered" evidence="12">
    <location>
        <begin position="773"/>
        <end position="812"/>
    </location>
</feature>
<evidence type="ECO:0000256" key="1">
    <source>
        <dbReference type="ARBA" id="ARBA00004286"/>
    </source>
</evidence>
<evidence type="ECO:0000259" key="13">
    <source>
        <dbReference type="SMART" id="SM01333"/>
    </source>
</evidence>
<dbReference type="InterPro" id="IPR040175">
    <property type="entry name" value="TET1/2/3"/>
</dbReference>